<gene>
    <name evidence="1" type="ORF">DSM106972_080410</name>
</gene>
<dbReference type="Proteomes" id="UP000271624">
    <property type="component" value="Unassembled WGS sequence"/>
</dbReference>
<proteinExistence type="predicted"/>
<dbReference type="EMBL" id="RSCL01000028">
    <property type="protein sequence ID" value="RUS98655.1"/>
    <property type="molecule type" value="Genomic_DNA"/>
</dbReference>
<evidence type="ECO:0000313" key="2">
    <source>
        <dbReference type="Proteomes" id="UP000271624"/>
    </source>
</evidence>
<protein>
    <submittedName>
        <fullName evidence="1">Uncharacterized protein</fullName>
    </submittedName>
</protein>
<reference evidence="1" key="1">
    <citation type="submission" date="2018-12" db="EMBL/GenBank/DDBJ databases">
        <authorList>
            <person name="Will S."/>
            <person name="Neumann-Schaal M."/>
            <person name="Henke P."/>
        </authorList>
    </citation>
    <scope>NUCLEOTIDE SEQUENCE</scope>
    <source>
        <strain evidence="1">PCC 7102</strain>
    </source>
</reference>
<name>A0A433UXR7_9CYAN</name>
<keyword evidence="2" id="KW-1185">Reference proteome</keyword>
<dbReference type="RefSeq" id="WP_233787425.1">
    <property type="nucleotide sequence ID" value="NZ_RSCL01000028.1"/>
</dbReference>
<reference evidence="1" key="2">
    <citation type="journal article" date="2019" name="Genome Biol. Evol.">
        <title>Day and night: Metabolic profiles and evolutionary relationships of six axenic non-marine cyanobacteria.</title>
        <authorList>
            <person name="Will S.E."/>
            <person name="Henke P."/>
            <person name="Boedeker C."/>
            <person name="Huang S."/>
            <person name="Brinkmann H."/>
            <person name="Rohde M."/>
            <person name="Jarek M."/>
            <person name="Friedl T."/>
            <person name="Seufert S."/>
            <person name="Schumacher M."/>
            <person name="Overmann J."/>
            <person name="Neumann-Schaal M."/>
            <person name="Petersen J."/>
        </authorList>
    </citation>
    <scope>NUCLEOTIDE SEQUENCE [LARGE SCALE GENOMIC DNA]</scope>
    <source>
        <strain evidence="1">PCC 7102</strain>
    </source>
</reference>
<evidence type="ECO:0000313" key="1">
    <source>
        <dbReference type="EMBL" id="RUS98655.1"/>
    </source>
</evidence>
<dbReference type="AlphaFoldDB" id="A0A433UXR7"/>
<comment type="caution">
    <text evidence="1">The sequence shown here is derived from an EMBL/GenBank/DDBJ whole genome shotgun (WGS) entry which is preliminary data.</text>
</comment>
<accession>A0A433UXR7</accession>
<sequence>MPVPQKKFMGYTTTFTGNFELDRPLYDFQVLYLLEFARTRRVKRNEAMLTTIPDSLRDAVSLPLGNEGCYFINESHPEADASIIDDNRPPKGQPGLYCQWQPIFNGRGIEWNGHEKFYKYIEWLQYIIVNFIAQWDYELNGTVTWQGETASDIGKIIVVKNQIIEPYGAEAKLKTITSPVTVPGNIWQGLYAVHLHDSHVLASWIAALHSCNELGHPETAKWIEDNLIGLYGAGINRGFQNQETGEAFIPNCYPMGAS</sequence>
<organism evidence="1 2">
    <name type="scientific">Dulcicalothrix desertica PCC 7102</name>
    <dbReference type="NCBI Taxonomy" id="232991"/>
    <lineage>
        <taxon>Bacteria</taxon>
        <taxon>Bacillati</taxon>
        <taxon>Cyanobacteriota</taxon>
        <taxon>Cyanophyceae</taxon>
        <taxon>Nostocales</taxon>
        <taxon>Calotrichaceae</taxon>
        <taxon>Dulcicalothrix</taxon>
    </lineage>
</organism>